<dbReference type="InterPro" id="IPR025558">
    <property type="entry name" value="DUF4283"/>
</dbReference>
<comment type="caution">
    <text evidence="2">The sequence shown here is derived from an EMBL/GenBank/DDBJ whole genome shotgun (WGS) entry which is preliminary data.</text>
</comment>
<protein>
    <recommendedName>
        <fullName evidence="1">DUF4283 domain-containing protein</fullName>
    </recommendedName>
</protein>
<evidence type="ECO:0000259" key="1">
    <source>
        <dbReference type="Pfam" id="PF14111"/>
    </source>
</evidence>
<name>A0A7J8TF10_GOSDV</name>
<accession>A0A7J8TF10</accession>
<dbReference type="EMBL" id="JABFAC010247051">
    <property type="protein sequence ID" value="MBA0636734.1"/>
    <property type="molecule type" value="Genomic_DNA"/>
</dbReference>
<proteinExistence type="predicted"/>
<gene>
    <name evidence="2" type="ORF">Godav_022130</name>
</gene>
<organism evidence="2 3">
    <name type="scientific">Gossypium davidsonii</name>
    <name type="common">Davidson's cotton</name>
    <name type="synonym">Gossypium klotzschianum subsp. davidsonii</name>
    <dbReference type="NCBI Taxonomy" id="34287"/>
    <lineage>
        <taxon>Eukaryota</taxon>
        <taxon>Viridiplantae</taxon>
        <taxon>Streptophyta</taxon>
        <taxon>Embryophyta</taxon>
        <taxon>Tracheophyta</taxon>
        <taxon>Spermatophyta</taxon>
        <taxon>Magnoliopsida</taxon>
        <taxon>eudicotyledons</taxon>
        <taxon>Gunneridae</taxon>
        <taxon>Pentapetalae</taxon>
        <taxon>rosids</taxon>
        <taxon>malvids</taxon>
        <taxon>Malvales</taxon>
        <taxon>Malvaceae</taxon>
        <taxon>Malvoideae</taxon>
        <taxon>Gossypium</taxon>
    </lineage>
</organism>
<evidence type="ECO:0000313" key="2">
    <source>
        <dbReference type="EMBL" id="MBA0636734.1"/>
    </source>
</evidence>
<feature type="domain" description="DUF4283" evidence="1">
    <location>
        <begin position="42"/>
        <end position="92"/>
    </location>
</feature>
<evidence type="ECO:0000313" key="3">
    <source>
        <dbReference type="Proteomes" id="UP000593561"/>
    </source>
</evidence>
<keyword evidence="3" id="KW-1185">Reference proteome</keyword>
<sequence length="100" mass="11477">MEEALADLRLTEEGDSREMEAWEIEKEVVAGEPLSELCLHPLGGISIMEVGEKRFVFQFYCEIDFDRVVKGAPWTFNNHLLVFHHLKQGEGPLEVDLLFT</sequence>
<dbReference type="Pfam" id="PF14111">
    <property type="entry name" value="DUF4283"/>
    <property type="match status" value="1"/>
</dbReference>
<reference evidence="2 3" key="1">
    <citation type="journal article" date="2019" name="Genome Biol. Evol.">
        <title>Insights into the evolution of the New World diploid cottons (Gossypium, subgenus Houzingenia) based on genome sequencing.</title>
        <authorList>
            <person name="Grover C.E."/>
            <person name="Arick M.A. 2nd"/>
            <person name="Thrash A."/>
            <person name="Conover J.L."/>
            <person name="Sanders W.S."/>
            <person name="Peterson D.G."/>
            <person name="Frelichowski J.E."/>
            <person name="Scheffler J.A."/>
            <person name="Scheffler B.E."/>
            <person name="Wendel J.F."/>
        </authorList>
    </citation>
    <scope>NUCLEOTIDE SEQUENCE [LARGE SCALE GENOMIC DNA]</scope>
    <source>
        <strain evidence="2">27</strain>
        <tissue evidence="2">Leaf</tissue>
    </source>
</reference>
<dbReference type="Proteomes" id="UP000593561">
    <property type="component" value="Unassembled WGS sequence"/>
</dbReference>
<dbReference type="AlphaFoldDB" id="A0A7J8TF10"/>